<reference evidence="1 2" key="1">
    <citation type="submission" date="2008-05" db="EMBL/GenBank/DDBJ databases">
        <title>Complete sequence of chromosome of Geobacter lovleyi SZ.</title>
        <authorList>
            <consortium name="US DOE Joint Genome Institute"/>
            <person name="Lucas S."/>
            <person name="Copeland A."/>
            <person name="Lapidus A."/>
            <person name="Glavina del Rio T."/>
            <person name="Dalin E."/>
            <person name="Tice H."/>
            <person name="Bruce D."/>
            <person name="Goodwin L."/>
            <person name="Pitluck S."/>
            <person name="Chertkov O."/>
            <person name="Meincke L."/>
            <person name="Brettin T."/>
            <person name="Detter J.C."/>
            <person name="Han C."/>
            <person name="Tapia R."/>
            <person name="Kuske C.R."/>
            <person name="Schmutz J."/>
            <person name="Larimer F."/>
            <person name="Land M."/>
            <person name="Hauser L."/>
            <person name="Kyrpides N."/>
            <person name="Mikhailova N."/>
            <person name="Sung Y."/>
            <person name="Fletcher K.E."/>
            <person name="Ritalahti K.M."/>
            <person name="Loeffler F.E."/>
            <person name="Richardson P."/>
        </authorList>
    </citation>
    <scope>NUCLEOTIDE SEQUENCE [LARGE SCALE GENOMIC DNA]</scope>
    <source>
        <strain evidence="2">ATCC BAA-1151 / DSM 17278 / SZ</strain>
    </source>
</reference>
<gene>
    <name evidence="1" type="ordered locus">Glov_2062</name>
</gene>
<sequence length="242" mass="27884">MQHVVIHTTLECPTCATTRLYRLADGRFKCSLCRKVFSAGDNRHSRLSPLIREELAKAFWKMDGTADTAEALKLNIKTVQKYFSLLRDNLAKHARLNLIQQLGSDTLPTNWFESFPRRSSCGHHAQPLAAVAKAGDNLNFLLASPDAAQPVFPESALLGWLYAQDDESKQRINLDRIHCQSRDSDSITLAIPFWRFVKQGLIRYQGGFRHHFYQYLREMEFRYNDRQKQRGPDICLHFLASE</sequence>
<dbReference type="STRING" id="398767.Glov_2062"/>
<dbReference type="Proteomes" id="UP000002420">
    <property type="component" value="Chromosome"/>
</dbReference>
<protein>
    <submittedName>
        <fullName evidence="1">Uncharacterized protein</fullName>
    </submittedName>
</protein>
<dbReference type="RefSeq" id="WP_012470117.1">
    <property type="nucleotide sequence ID" value="NC_010814.1"/>
</dbReference>
<dbReference type="KEGG" id="glo:Glov_2062"/>
<keyword evidence="2" id="KW-1185">Reference proteome</keyword>
<accession>B3E3F9</accession>
<dbReference type="EMBL" id="CP001089">
    <property type="protein sequence ID" value="ACD95778.1"/>
    <property type="molecule type" value="Genomic_DNA"/>
</dbReference>
<dbReference type="eggNOG" id="COG3677">
    <property type="taxonomic scope" value="Bacteria"/>
</dbReference>
<dbReference type="HOGENOM" id="CLU_044348_11_0_7"/>
<dbReference type="OrthoDB" id="5469813at2"/>
<dbReference type="AlphaFoldDB" id="B3E3F9"/>
<evidence type="ECO:0000313" key="1">
    <source>
        <dbReference type="EMBL" id="ACD95778.1"/>
    </source>
</evidence>
<name>B3E3F9_TRIL1</name>
<organism evidence="1 2">
    <name type="scientific">Trichlorobacter lovleyi (strain ATCC BAA-1151 / DSM 17278 / SZ)</name>
    <name type="common">Geobacter lovleyi</name>
    <dbReference type="NCBI Taxonomy" id="398767"/>
    <lineage>
        <taxon>Bacteria</taxon>
        <taxon>Pseudomonadati</taxon>
        <taxon>Thermodesulfobacteriota</taxon>
        <taxon>Desulfuromonadia</taxon>
        <taxon>Geobacterales</taxon>
        <taxon>Geobacteraceae</taxon>
        <taxon>Trichlorobacter</taxon>
    </lineage>
</organism>
<proteinExistence type="predicted"/>
<evidence type="ECO:0000313" key="2">
    <source>
        <dbReference type="Proteomes" id="UP000002420"/>
    </source>
</evidence>